<dbReference type="Gene3D" id="3.30.420.180">
    <property type="entry name" value="CobE/GbiG C-terminal domain"/>
    <property type="match status" value="1"/>
</dbReference>
<protein>
    <submittedName>
        <fullName evidence="3">Cobalamin biosynthesis protein CbiG</fullName>
    </submittedName>
</protein>
<evidence type="ECO:0000313" key="3">
    <source>
        <dbReference type="EMBL" id="ARD84699.1"/>
    </source>
</evidence>
<dbReference type="Pfam" id="PF11760">
    <property type="entry name" value="CbiG_N"/>
    <property type="match status" value="1"/>
</dbReference>
<dbReference type="SUPFAM" id="SSF159672">
    <property type="entry name" value="CbiG N-terminal domain-like"/>
    <property type="match status" value="1"/>
</dbReference>
<evidence type="ECO:0000313" key="5">
    <source>
        <dbReference type="Proteomes" id="UP000192050"/>
    </source>
</evidence>
<dbReference type="Pfam" id="PF01890">
    <property type="entry name" value="CbiG_C"/>
    <property type="match status" value="1"/>
</dbReference>
<dbReference type="InterPro" id="IPR036518">
    <property type="entry name" value="CobE/GbiG_C_sf"/>
</dbReference>
<dbReference type="GeneID" id="16026018"/>
<dbReference type="KEGG" id="fai:FAD_0798"/>
<dbReference type="EMBL" id="JABGBP010000009">
    <property type="protein sequence ID" value="NOL59277.1"/>
    <property type="molecule type" value="Genomic_DNA"/>
</dbReference>
<sequence length="329" mass="35757">MEKYGLAIVAITENGLEISRKISESFPADIFASQRFQPENKVKIFVSLKETIKELFTGYETIIFIMALGAVVRLISPYIKNKFEDPCIIVIDDGGKFVIPVIGGHHGSNELSKGIAGILNASAVITTASDVNGVPSLEMLAKKYSMSIKNTQNLPAVSMDLIDGLPVQVTNNTNIVIPELNNSGSGKRITVSYEIEDNKYGIILIPKVLDVGIGFSTDATYTDMKNAIESVFRKYSLYLEAIRSISTITIKEGNTDLKVLAGDLNCMLNYYPPEKLNENSVTRSAAVYRATGAYSVSNASARISSSGGKELVSKEIINNTTISVFLHGH</sequence>
<dbReference type="Gene3D" id="3.40.50.11220">
    <property type="match status" value="1"/>
</dbReference>
<dbReference type="AlphaFoldDB" id="A0A1V0N3M6"/>
<keyword evidence="5" id="KW-1185">Reference proteome</keyword>
<dbReference type="GO" id="GO:0009236">
    <property type="term" value="P:cobalamin biosynthetic process"/>
    <property type="evidence" value="ECO:0007669"/>
    <property type="project" value="InterPro"/>
</dbReference>
<evidence type="ECO:0000313" key="4">
    <source>
        <dbReference type="EMBL" id="NOL59277.1"/>
    </source>
</evidence>
<reference evidence="3 5" key="1">
    <citation type="submission" date="2011-10" db="EMBL/GenBank/DDBJ databases">
        <title>Metabolic and evolutionary patterns in the extreme acidophile Ferroplasma acidiphilum.</title>
        <authorList>
            <person name="Golyshina O.V."/>
            <person name="Kozyavkin S.A."/>
            <person name="Tatusov R.L."/>
            <person name="Slesarev A.I."/>
            <person name="Golyshin P.N."/>
        </authorList>
    </citation>
    <scope>NUCLEOTIDE SEQUENCE [LARGE SCALE GENOMIC DNA]</scope>
    <source>
        <strain evidence="3">Berkeley</strain>
        <strain evidence="5">Y</strain>
    </source>
</reference>
<dbReference type="PANTHER" id="PTHR37477:SF1">
    <property type="entry name" value="COBALT-PRECORRIN-5A HYDROLASE"/>
    <property type="match status" value="1"/>
</dbReference>
<dbReference type="EMBL" id="CP015363">
    <property type="protein sequence ID" value="ARD84699.1"/>
    <property type="molecule type" value="Genomic_DNA"/>
</dbReference>
<dbReference type="PANTHER" id="PTHR37477">
    <property type="entry name" value="COBALT-PRECORRIN-5A HYDROLASE"/>
    <property type="match status" value="1"/>
</dbReference>
<dbReference type="SUPFAM" id="SSF159664">
    <property type="entry name" value="CobE/GbiG C-terminal domain-like"/>
    <property type="match status" value="1"/>
</dbReference>
<dbReference type="RefSeq" id="WP_009887898.1">
    <property type="nucleotide sequence ID" value="NZ_DAIDCF010000111.1"/>
</dbReference>
<feature type="domain" description="CobE/GbiG C-terminal" evidence="1">
    <location>
        <begin position="211"/>
        <end position="324"/>
    </location>
</feature>
<dbReference type="InterPro" id="IPR021744">
    <property type="entry name" value="CbiG_N"/>
</dbReference>
<proteinExistence type="predicted"/>
<name>A0A1V0N3M6_9ARCH</name>
<dbReference type="Proteomes" id="UP000546917">
    <property type="component" value="Unassembled WGS sequence"/>
</dbReference>
<dbReference type="InterPro" id="IPR002750">
    <property type="entry name" value="CobE/GbiG_C"/>
</dbReference>
<dbReference type="STRING" id="74969.FAD_0798"/>
<dbReference type="InterPro" id="IPR038029">
    <property type="entry name" value="GbiG_N_sf"/>
</dbReference>
<evidence type="ECO:0000313" key="6">
    <source>
        <dbReference type="Proteomes" id="UP000546917"/>
    </source>
</evidence>
<feature type="domain" description="Cobalamin synthesis G N-terminal" evidence="2">
    <location>
        <begin position="51"/>
        <end position="130"/>
    </location>
</feature>
<evidence type="ECO:0000259" key="2">
    <source>
        <dbReference type="Pfam" id="PF11760"/>
    </source>
</evidence>
<evidence type="ECO:0000259" key="1">
    <source>
        <dbReference type="Pfam" id="PF01890"/>
    </source>
</evidence>
<dbReference type="Proteomes" id="UP000192050">
    <property type="component" value="Chromosome"/>
</dbReference>
<gene>
    <name evidence="3" type="ORF">FAD_0798</name>
    <name evidence="4" type="ORF">HLB00_00290</name>
</gene>
<organism evidence="3 5">
    <name type="scientific">Ferroplasma acidiphilum</name>
    <dbReference type="NCBI Taxonomy" id="74969"/>
    <lineage>
        <taxon>Archaea</taxon>
        <taxon>Methanobacteriati</taxon>
        <taxon>Thermoplasmatota</taxon>
        <taxon>Thermoplasmata</taxon>
        <taxon>Thermoplasmatales</taxon>
        <taxon>Ferroplasmaceae</taxon>
        <taxon>Ferroplasma</taxon>
    </lineage>
</organism>
<reference evidence="4 6" key="2">
    <citation type="submission" date="2020-05" db="EMBL/GenBank/DDBJ databases">
        <authorList>
            <person name="Zhang R."/>
        </authorList>
    </citation>
    <scope>NUCLEOTIDE SEQUENCE [LARGE SCALE GENOMIC DNA]</scope>
    <source>
        <strain evidence="4 6">DSM 28986</strain>
    </source>
</reference>
<accession>A0A1V0N3M6</accession>
<dbReference type="InterPro" id="IPR052553">
    <property type="entry name" value="CbiG_hydrolase"/>
</dbReference>